<dbReference type="GeneID" id="59294698"/>
<sequence length="119" mass="13448">MASLETPGKMYTLAAVLSVRAIVAAILRFYARRLLKSVRIEMDDYMIVLALIFTLGTGLCMFVGAAFGDLGRHTRIDAHGMPIFTRRTQIFQQIAYASQLTQTLTFGFTKLAVLFFYRR</sequence>
<protein>
    <recommendedName>
        <fullName evidence="2">Rhodopsin domain-containing protein</fullName>
    </recommendedName>
</protein>
<dbReference type="InterPro" id="IPR049326">
    <property type="entry name" value="Rhodopsin_dom_fungi"/>
</dbReference>
<organism evidence="3 4">
    <name type="scientific">Letharia columbiana</name>
    <dbReference type="NCBI Taxonomy" id="112416"/>
    <lineage>
        <taxon>Eukaryota</taxon>
        <taxon>Fungi</taxon>
        <taxon>Dikarya</taxon>
        <taxon>Ascomycota</taxon>
        <taxon>Pezizomycotina</taxon>
        <taxon>Lecanoromycetes</taxon>
        <taxon>OSLEUM clade</taxon>
        <taxon>Lecanoromycetidae</taxon>
        <taxon>Lecanorales</taxon>
        <taxon>Lecanorineae</taxon>
        <taxon>Parmeliaceae</taxon>
        <taxon>Letharia</taxon>
    </lineage>
</organism>
<accession>A0A8H6CHZ4</accession>
<feature type="transmembrane region" description="Helical" evidence="1">
    <location>
        <begin position="94"/>
        <end position="117"/>
    </location>
</feature>
<name>A0A8H6CHZ4_9LECA</name>
<keyword evidence="1" id="KW-1133">Transmembrane helix</keyword>
<dbReference type="OrthoDB" id="5391602at2759"/>
<dbReference type="Pfam" id="PF20684">
    <property type="entry name" value="Fung_rhodopsin"/>
    <property type="match status" value="1"/>
</dbReference>
<evidence type="ECO:0000313" key="4">
    <source>
        <dbReference type="Proteomes" id="UP000578531"/>
    </source>
</evidence>
<feature type="transmembrane region" description="Helical" evidence="1">
    <location>
        <begin position="43"/>
        <end position="67"/>
    </location>
</feature>
<reference evidence="3 4" key="1">
    <citation type="journal article" date="2020" name="Genomics">
        <title>Complete, high-quality genomes from long-read metagenomic sequencing of two wolf lichen thalli reveals enigmatic genome architecture.</title>
        <authorList>
            <person name="McKenzie S.K."/>
            <person name="Walston R.F."/>
            <person name="Allen J.L."/>
        </authorList>
    </citation>
    <scope>NUCLEOTIDE SEQUENCE [LARGE SCALE GENOMIC DNA]</scope>
    <source>
        <strain evidence="3">WasteWater2</strain>
    </source>
</reference>
<comment type="caution">
    <text evidence="3">The sequence shown here is derived from an EMBL/GenBank/DDBJ whole genome shotgun (WGS) entry which is preliminary data.</text>
</comment>
<proteinExistence type="predicted"/>
<evidence type="ECO:0000259" key="2">
    <source>
        <dbReference type="Pfam" id="PF20684"/>
    </source>
</evidence>
<feature type="domain" description="Rhodopsin" evidence="2">
    <location>
        <begin position="27"/>
        <end position="119"/>
    </location>
</feature>
<dbReference type="EMBL" id="JACCJC010000123">
    <property type="protein sequence ID" value="KAF6223903.1"/>
    <property type="molecule type" value="Genomic_DNA"/>
</dbReference>
<dbReference type="Proteomes" id="UP000578531">
    <property type="component" value="Unassembled WGS sequence"/>
</dbReference>
<gene>
    <name evidence="3" type="ORF">HO173_013066</name>
</gene>
<evidence type="ECO:0000256" key="1">
    <source>
        <dbReference type="SAM" id="Phobius"/>
    </source>
</evidence>
<dbReference type="RefSeq" id="XP_037158215.1">
    <property type="nucleotide sequence ID" value="XM_037314895.1"/>
</dbReference>
<evidence type="ECO:0000313" key="3">
    <source>
        <dbReference type="EMBL" id="KAF6223903.1"/>
    </source>
</evidence>
<dbReference type="AlphaFoldDB" id="A0A8H6CHZ4"/>
<keyword evidence="1" id="KW-0472">Membrane</keyword>
<feature type="transmembrane region" description="Helical" evidence="1">
    <location>
        <begin position="12"/>
        <end position="31"/>
    </location>
</feature>
<keyword evidence="4" id="KW-1185">Reference proteome</keyword>
<keyword evidence="1" id="KW-0812">Transmembrane</keyword>